<feature type="chain" id="PRO_5016282144" evidence="5">
    <location>
        <begin position="26"/>
        <end position="517"/>
    </location>
</feature>
<dbReference type="GO" id="GO:1904680">
    <property type="term" value="F:peptide transmembrane transporter activity"/>
    <property type="evidence" value="ECO:0007669"/>
    <property type="project" value="TreeGrafter"/>
</dbReference>
<evidence type="ECO:0000259" key="6">
    <source>
        <dbReference type="Pfam" id="PF00496"/>
    </source>
</evidence>
<sequence>MTRTRMATLTLSTVLGMAMALPSFAGGVLRYGMAAQDLGTMDPHRATTTPDKPITGWLFNGLVRFKPGSDDIGALEPDLAESWERNKDGTVWTFRLREGVKFHGDYGEVTAEDVVYSLNRSADPETSAFASDYRAIDTIEAVDPATVRITLKHPVPSLLGLVANYHGGNIVSKKAAEERGADFGTQPIGTGPFMIKDYIPQERVVFDANPDYFRGVPKLDGIEYRYIPSDSSRDLALKAGELDVSYGRQDQEWIDKTESTEGLVVDIMRPAELQQFHLNTSSPPLDNIEVRRAVATALNRGEFIQFIGSSLAQPAGSVVPNGNLGWDGSTPIHGEGDAEAARGMLTEAGFPDGIELSMVQTSLPTMLGVAQVAQAQLALAGIDLQLNVVDHQTFHSQIRDDRSQVIYYSAARFPVADVFLSQFFHSDSIVATPTAATNFSHCDAADEEIVNARIEPDSDKQNALWATAQKKIIENICAVPLYEQLIAYGRRENVDWGYDLEAEMHLGPVVTEQTDID</sequence>
<keyword evidence="3" id="KW-0813">Transport</keyword>
<dbReference type="Gene3D" id="3.40.190.10">
    <property type="entry name" value="Periplasmic binding protein-like II"/>
    <property type="match status" value="1"/>
</dbReference>
<dbReference type="GO" id="GO:0015833">
    <property type="term" value="P:peptide transport"/>
    <property type="evidence" value="ECO:0007669"/>
    <property type="project" value="TreeGrafter"/>
</dbReference>
<dbReference type="InterPro" id="IPR000914">
    <property type="entry name" value="SBP_5_dom"/>
</dbReference>
<dbReference type="Pfam" id="PF00496">
    <property type="entry name" value="SBP_bac_5"/>
    <property type="match status" value="1"/>
</dbReference>
<evidence type="ECO:0000313" key="7">
    <source>
        <dbReference type="EMBL" id="RAK20049.1"/>
    </source>
</evidence>
<evidence type="ECO:0000256" key="4">
    <source>
        <dbReference type="ARBA" id="ARBA00022729"/>
    </source>
</evidence>
<dbReference type="PROSITE" id="PS01040">
    <property type="entry name" value="SBP_BACTERIAL_5"/>
    <property type="match status" value="1"/>
</dbReference>
<keyword evidence="8" id="KW-1185">Reference proteome</keyword>
<organism evidence="7 8">
    <name type="scientific">Salipiger aestuarii</name>
    <dbReference type="NCBI Taxonomy" id="568098"/>
    <lineage>
        <taxon>Bacteria</taxon>
        <taxon>Pseudomonadati</taxon>
        <taxon>Pseudomonadota</taxon>
        <taxon>Alphaproteobacteria</taxon>
        <taxon>Rhodobacterales</taxon>
        <taxon>Roseobacteraceae</taxon>
        <taxon>Salipiger</taxon>
    </lineage>
</organism>
<dbReference type="InterPro" id="IPR023765">
    <property type="entry name" value="SBP_5_CS"/>
</dbReference>
<dbReference type="CDD" id="cd08508">
    <property type="entry name" value="PBP2_NikA_DppA_OppA_like_1"/>
    <property type="match status" value="1"/>
</dbReference>
<dbReference type="PANTHER" id="PTHR30290">
    <property type="entry name" value="PERIPLASMIC BINDING COMPONENT OF ABC TRANSPORTER"/>
    <property type="match status" value="1"/>
</dbReference>
<dbReference type="InterPro" id="IPR039424">
    <property type="entry name" value="SBP_5"/>
</dbReference>
<accession>A0A327YPK9</accession>
<evidence type="ECO:0000256" key="2">
    <source>
        <dbReference type="ARBA" id="ARBA00005695"/>
    </source>
</evidence>
<dbReference type="PIRSF" id="PIRSF002741">
    <property type="entry name" value="MppA"/>
    <property type="match status" value="1"/>
</dbReference>
<dbReference type="InterPro" id="IPR030678">
    <property type="entry name" value="Peptide/Ni-bd"/>
</dbReference>
<dbReference type="AlphaFoldDB" id="A0A327YPK9"/>
<evidence type="ECO:0000256" key="3">
    <source>
        <dbReference type="ARBA" id="ARBA00022448"/>
    </source>
</evidence>
<feature type="signal peptide" evidence="5">
    <location>
        <begin position="1"/>
        <end position="25"/>
    </location>
</feature>
<dbReference type="GO" id="GO:0043190">
    <property type="term" value="C:ATP-binding cassette (ABC) transporter complex"/>
    <property type="evidence" value="ECO:0007669"/>
    <property type="project" value="InterPro"/>
</dbReference>
<comment type="caution">
    <text evidence="7">The sequence shown here is derived from an EMBL/GenBank/DDBJ whole genome shotgun (WGS) entry which is preliminary data.</text>
</comment>
<name>A0A327YPK9_9RHOB</name>
<evidence type="ECO:0000313" key="8">
    <source>
        <dbReference type="Proteomes" id="UP000249165"/>
    </source>
</evidence>
<dbReference type="Proteomes" id="UP000249165">
    <property type="component" value="Unassembled WGS sequence"/>
</dbReference>
<evidence type="ECO:0000256" key="1">
    <source>
        <dbReference type="ARBA" id="ARBA00004418"/>
    </source>
</evidence>
<comment type="similarity">
    <text evidence="2">Belongs to the bacterial solute-binding protein 5 family.</text>
</comment>
<dbReference type="PANTHER" id="PTHR30290:SF10">
    <property type="entry name" value="PERIPLASMIC OLIGOPEPTIDE-BINDING PROTEIN-RELATED"/>
    <property type="match status" value="1"/>
</dbReference>
<dbReference type="GO" id="GO:0030288">
    <property type="term" value="C:outer membrane-bounded periplasmic space"/>
    <property type="evidence" value="ECO:0007669"/>
    <property type="project" value="UniProtKB-ARBA"/>
</dbReference>
<dbReference type="SUPFAM" id="SSF53850">
    <property type="entry name" value="Periplasmic binding protein-like II"/>
    <property type="match status" value="1"/>
</dbReference>
<comment type="subcellular location">
    <subcellularLocation>
        <location evidence="1">Periplasm</location>
    </subcellularLocation>
</comment>
<evidence type="ECO:0000256" key="5">
    <source>
        <dbReference type="SAM" id="SignalP"/>
    </source>
</evidence>
<keyword evidence="4 5" id="KW-0732">Signal</keyword>
<reference evidence="7 8" key="1">
    <citation type="submission" date="2018-06" db="EMBL/GenBank/DDBJ databases">
        <title>Genomic Encyclopedia of Archaeal and Bacterial Type Strains, Phase II (KMG-II): from individual species to whole genera.</title>
        <authorList>
            <person name="Goeker M."/>
        </authorList>
    </citation>
    <scope>NUCLEOTIDE SEQUENCE [LARGE SCALE GENOMIC DNA]</scope>
    <source>
        <strain evidence="7 8">DSM 22011</strain>
    </source>
</reference>
<protein>
    <submittedName>
        <fullName evidence="7">Peptide/nickel transport system substrate-binding protein</fullName>
    </submittedName>
</protein>
<dbReference type="Gene3D" id="3.10.105.10">
    <property type="entry name" value="Dipeptide-binding Protein, Domain 3"/>
    <property type="match status" value="1"/>
</dbReference>
<dbReference type="EMBL" id="QLMG01000007">
    <property type="protein sequence ID" value="RAK20049.1"/>
    <property type="molecule type" value="Genomic_DNA"/>
</dbReference>
<feature type="domain" description="Solute-binding protein family 5" evidence="6">
    <location>
        <begin position="75"/>
        <end position="427"/>
    </location>
</feature>
<dbReference type="RefSeq" id="WP_223865915.1">
    <property type="nucleotide sequence ID" value="NZ_LIGK01000011.1"/>
</dbReference>
<gene>
    <name evidence="7" type="ORF">ATI53_100748</name>
</gene>
<proteinExistence type="inferred from homology"/>